<evidence type="ECO:0000313" key="3">
    <source>
        <dbReference type="EMBL" id="MBP3191860.1"/>
    </source>
</evidence>
<keyword evidence="1" id="KW-1133">Transmembrane helix</keyword>
<dbReference type="Proteomes" id="UP000673975">
    <property type="component" value="Unassembled WGS sequence"/>
</dbReference>
<protein>
    <submittedName>
        <fullName evidence="3">T9SS type A sorting domain-containing protein</fullName>
    </submittedName>
</protein>
<keyword evidence="1" id="KW-0812">Transmembrane</keyword>
<sequence length="804" mass="90380">MTHNYKRSFQYANGFFVALFIFALIFGSALNTVAWSNESSENINPERDNTTRSSQLAGFTIRPVQDPIQQGDPLEVEFVDAVDMDGNPYSTSDGSFTNIDIEHPYDEEPRRFALAFEDGEGTSTFELLDEKETETLNPGIYEDLQAWDVNNVRVRSTYDIEIVTTRLAEFTIRPVQDPIRQGDPLEVEFVDAVDINGDPYTTGDDSFSNFDIEHPYDDDPRRVAIDFEDGEGVSTFELLDGDETETLDPGTYQRLQAWDISDNTIRSTYDFEVVATRLAEFTIRPVQDPIRQGDPLEVEFVDAVDINGDPYTTGDDSFSNFDIEHPYDDDPRRVAIDFEDGEGVSTFELLDGDETETLDPDTYEGFEAWDISDASIRSSYDIEIVATRLAEFTIRPVQDPIQQGDPLEVEFVDAVDINGDPYTTGDDRLSNFDIEHPYDDDPRRVAIDFEDGEGVSTFELLDGDETETLDPDTYEGFEAWDISDASIRSSYDIEIVATRLAEFTIRPVQDPIQQGDPLEVEFVDAVDINGDPYTTGDDRLSNFDIEHPYDDDPRRVAIDFEDGEGVSTFELLDGEETETLDPDTYEGLEAWEVNDTTIRSSYDIQVDVKPRPFFEVSDLDPEETEADPEEQLTITADVINTGNVTDVAEVVLLIDEDSIQTKSVELEVEESATISFEVEAPSEPGEYEHTISTGYDEVTGLLHVIRSTSGEEMADLPEEVSLGQNYPNPFNPVTTISYKLPETTNVEIRVYNTLGQEVTTLVNEQVSAGHHETSFDASTLTSGIYIYRLYAGDEVITRQMTLVK</sequence>
<dbReference type="EMBL" id="JAFIDN010000002">
    <property type="protein sequence ID" value="MBP3191860.1"/>
    <property type="molecule type" value="Genomic_DNA"/>
</dbReference>
<dbReference type="Gene3D" id="2.60.40.4070">
    <property type="match status" value="1"/>
</dbReference>
<keyword evidence="4" id="KW-1185">Reference proteome</keyword>
<dbReference type="InterPro" id="IPR026444">
    <property type="entry name" value="Secre_tail"/>
</dbReference>
<comment type="caution">
    <text evidence="3">The sequence shown here is derived from an EMBL/GenBank/DDBJ whole genome shotgun (WGS) entry which is preliminary data.</text>
</comment>
<accession>A0A8J7RHC8</accession>
<dbReference type="InterPro" id="IPR013783">
    <property type="entry name" value="Ig-like_fold"/>
</dbReference>
<evidence type="ECO:0000259" key="2">
    <source>
        <dbReference type="Pfam" id="PF18962"/>
    </source>
</evidence>
<evidence type="ECO:0000256" key="1">
    <source>
        <dbReference type="SAM" id="Phobius"/>
    </source>
</evidence>
<keyword evidence="1" id="KW-0472">Membrane</keyword>
<proteinExistence type="predicted"/>
<gene>
    <name evidence="3" type="ORF">NATSA_04195</name>
</gene>
<dbReference type="Pfam" id="PF18962">
    <property type="entry name" value="Por_Secre_tail"/>
    <property type="match status" value="1"/>
</dbReference>
<dbReference type="Gene3D" id="2.60.40.10">
    <property type="entry name" value="Immunoglobulins"/>
    <property type="match status" value="1"/>
</dbReference>
<name>A0A8J7RHC8_9BACT</name>
<dbReference type="AlphaFoldDB" id="A0A8J7RHC8"/>
<dbReference type="RefSeq" id="WP_210510690.1">
    <property type="nucleotide sequence ID" value="NZ_JAFIDN010000002.1"/>
</dbReference>
<dbReference type="NCBIfam" id="TIGR04183">
    <property type="entry name" value="Por_Secre_tail"/>
    <property type="match status" value="1"/>
</dbReference>
<evidence type="ECO:0000313" key="4">
    <source>
        <dbReference type="Proteomes" id="UP000673975"/>
    </source>
</evidence>
<reference evidence="3" key="1">
    <citation type="submission" date="2021-02" db="EMBL/GenBank/DDBJ databases">
        <title>Natronogracilivirga saccharolytica gen. nov. sp. nov. a new anaerobic, haloalkiliphilic carbohydrate-fermenting bacterium from soda lake and proposing of Cyclonatronumiaceae fam. nov. in the phylum Balneolaeota.</title>
        <authorList>
            <person name="Zhilina T.N."/>
            <person name="Sorokin D.Y."/>
            <person name="Zavarzina D.G."/>
            <person name="Toshchakov S.V."/>
            <person name="Kublanov I.V."/>
        </authorList>
    </citation>
    <scope>NUCLEOTIDE SEQUENCE</scope>
    <source>
        <strain evidence="3">Z-1702</strain>
    </source>
</reference>
<organism evidence="3 4">
    <name type="scientific">Natronogracilivirga saccharolytica</name>
    <dbReference type="NCBI Taxonomy" id="2812953"/>
    <lineage>
        <taxon>Bacteria</taxon>
        <taxon>Pseudomonadati</taxon>
        <taxon>Balneolota</taxon>
        <taxon>Balneolia</taxon>
        <taxon>Balneolales</taxon>
        <taxon>Cyclonatronaceae</taxon>
        <taxon>Natronogracilivirga</taxon>
    </lineage>
</organism>
<feature type="transmembrane region" description="Helical" evidence="1">
    <location>
        <begin position="12"/>
        <end position="35"/>
    </location>
</feature>
<feature type="domain" description="Secretion system C-terminal sorting" evidence="2">
    <location>
        <begin position="726"/>
        <end position="798"/>
    </location>
</feature>